<comment type="caution">
    <text evidence="1">The sequence shown here is derived from an EMBL/GenBank/DDBJ whole genome shotgun (WGS) entry which is preliminary data.</text>
</comment>
<gene>
    <name evidence="1" type="ORF">OKA05_03000</name>
</gene>
<dbReference type="Proteomes" id="UP001320876">
    <property type="component" value="Unassembled WGS sequence"/>
</dbReference>
<name>A0ABT3GEP4_9BACT</name>
<accession>A0ABT3GEP4</accession>
<organism evidence="1 2">
    <name type="scientific">Luteolibacter arcticus</name>
    <dbReference type="NCBI Taxonomy" id="1581411"/>
    <lineage>
        <taxon>Bacteria</taxon>
        <taxon>Pseudomonadati</taxon>
        <taxon>Verrucomicrobiota</taxon>
        <taxon>Verrucomicrobiia</taxon>
        <taxon>Verrucomicrobiales</taxon>
        <taxon>Verrucomicrobiaceae</taxon>
        <taxon>Luteolibacter</taxon>
    </lineage>
</organism>
<reference evidence="1 2" key="1">
    <citation type="submission" date="2022-10" db="EMBL/GenBank/DDBJ databases">
        <title>Luteolibacter arcticus strain CCTCC AB 2014275, whole genome shotgun sequencing project.</title>
        <authorList>
            <person name="Zhao G."/>
            <person name="Shen L."/>
        </authorList>
    </citation>
    <scope>NUCLEOTIDE SEQUENCE [LARGE SCALE GENOMIC DNA]</scope>
    <source>
        <strain evidence="1 2">CCTCC AB 2014275</strain>
    </source>
</reference>
<keyword evidence="2" id="KW-1185">Reference proteome</keyword>
<dbReference type="EMBL" id="JAPDDT010000001">
    <property type="protein sequence ID" value="MCW1921504.1"/>
    <property type="molecule type" value="Genomic_DNA"/>
</dbReference>
<protein>
    <submittedName>
        <fullName evidence="1">Uncharacterized protein</fullName>
    </submittedName>
</protein>
<sequence>MDATAMKLYTNPGREQLAEAAQQLKGSERGRRTLVQLEPFLRGPASALDTNNRNALLTLMFGFYGSYPGTTLEVIELDDLSATD</sequence>
<evidence type="ECO:0000313" key="2">
    <source>
        <dbReference type="Proteomes" id="UP001320876"/>
    </source>
</evidence>
<proteinExistence type="predicted"/>
<evidence type="ECO:0000313" key="1">
    <source>
        <dbReference type="EMBL" id="MCW1921504.1"/>
    </source>
</evidence>
<dbReference type="RefSeq" id="WP_264485613.1">
    <property type="nucleotide sequence ID" value="NZ_JAPDDT010000001.1"/>
</dbReference>